<feature type="active site" description="Proton acceptor; specific for D-alanine" evidence="7">
    <location>
        <position position="35"/>
    </location>
</feature>
<evidence type="ECO:0000256" key="6">
    <source>
        <dbReference type="ARBA" id="ARBA00023235"/>
    </source>
</evidence>
<feature type="binding site" evidence="7 9">
    <location>
        <position position="304"/>
    </location>
    <ligand>
        <name>substrate</name>
    </ligand>
</feature>
<evidence type="ECO:0000259" key="10">
    <source>
        <dbReference type="SMART" id="SM01005"/>
    </source>
</evidence>
<gene>
    <name evidence="11" type="primary">alr</name>
    <name evidence="11" type="ORF">WB794_07365</name>
</gene>
<comment type="caution">
    <text evidence="11">The sequence shown here is derived from an EMBL/GenBank/DDBJ whole genome shotgun (WGS) entry which is preliminary data.</text>
</comment>
<keyword evidence="6 7" id="KW-0413">Isomerase</keyword>
<dbReference type="AlphaFoldDB" id="A0AAW9R536"/>
<dbReference type="InterPro" id="IPR029066">
    <property type="entry name" value="PLP-binding_barrel"/>
</dbReference>
<feature type="modified residue" description="N6-(pyridoxal phosphate)lysine" evidence="7 8">
    <location>
        <position position="35"/>
    </location>
</feature>
<dbReference type="GO" id="GO:0005829">
    <property type="term" value="C:cytosol"/>
    <property type="evidence" value="ECO:0007669"/>
    <property type="project" value="TreeGrafter"/>
</dbReference>
<evidence type="ECO:0000313" key="12">
    <source>
        <dbReference type="Proteomes" id="UP001364472"/>
    </source>
</evidence>
<dbReference type="SUPFAM" id="SSF51419">
    <property type="entry name" value="PLP-binding barrel"/>
    <property type="match status" value="1"/>
</dbReference>
<dbReference type="PANTHER" id="PTHR30511:SF0">
    <property type="entry name" value="ALANINE RACEMASE, CATABOLIC-RELATED"/>
    <property type="match status" value="1"/>
</dbReference>
<comment type="cofactor">
    <cofactor evidence="2 7 8">
        <name>pyridoxal 5'-phosphate</name>
        <dbReference type="ChEBI" id="CHEBI:597326"/>
    </cofactor>
</comment>
<dbReference type="FunFam" id="3.20.20.10:FF:000002">
    <property type="entry name" value="Alanine racemase"/>
    <property type="match status" value="1"/>
</dbReference>
<proteinExistence type="inferred from homology"/>
<dbReference type="InterPro" id="IPR009006">
    <property type="entry name" value="Ala_racemase/Decarboxylase_C"/>
</dbReference>
<dbReference type="InterPro" id="IPR020622">
    <property type="entry name" value="Ala_racemase_pyridoxalP-BS"/>
</dbReference>
<dbReference type="EMBL" id="JBBDHC010000008">
    <property type="protein sequence ID" value="MEJ1249487.1"/>
    <property type="molecule type" value="Genomic_DNA"/>
</dbReference>
<dbReference type="Pfam" id="PF01168">
    <property type="entry name" value="Ala_racemase_N"/>
    <property type="match status" value="1"/>
</dbReference>
<reference evidence="11 12" key="1">
    <citation type="journal article" date="2016" name="Antonie Van Leeuwenhoek">
        <title>Denitratimonas tolerans gen. nov., sp. nov., a denitrifying bacterium isolated from a bioreactor for tannery wastewater treatment.</title>
        <authorList>
            <person name="Han S.I."/>
            <person name="Kim J.O."/>
            <person name="Lee Y.R."/>
            <person name="Ekpeghere K.I."/>
            <person name="Koh S.C."/>
            <person name="Whang K.S."/>
        </authorList>
    </citation>
    <scope>NUCLEOTIDE SEQUENCE [LARGE SCALE GENOMIC DNA]</scope>
    <source>
        <strain evidence="11 12">KACC 17565</strain>
    </source>
</reference>
<comment type="catalytic activity">
    <reaction evidence="1 7">
        <text>L-alanine = D-alanine</text>
        <dbReference type="Rhea" id="RHEA:20249"/>
        <dbReference type="ChEBI" id="CHEBI:57416"/>
        <dbReference type="ChEBI" id="CHEBI:57972"/>
        <dbReference type="EC" id="5.1.1.1"/>
    </reaction>
</comment>
<evidence type="ECO:0000256" key="4">
    <source>
        <dbReference type="ARBA" id="ARBA00013089"/>
    </source>
</evidence>
<dbReference type="InterPro" id="IPR011079">
    <property type="entry name" value="Ala_racemase_C"/>
</dbReference>
<evidence type="ECO:0000256" key="7">
    <source>
        <dbReference type="HAMAP-Rule" id="MF_01201"/>
    </source>
</evidence>
<dbReference type="InterPro" id="IPR000821">
    <property type="entry name" value="Ala_racemase"/>
</dbReference>
<feature type="active site" description="Proton acceptor; specific for L-alanine" evidence="7">
    <location>
        <position position="256"/>
    </location>
</feature>
<dbReference type="Proteomes" id="UP001364472">
    <property type="component" value="Unassembled WGS sequence"/>
</dbReference>
<dbReference type="Gene3D" id="2.40.37.10">
    <property type="entry name" value="Lyase, Ornithine Decarboxylase, Chain A, domain 1"/>
    <property type="match status" value="1"/>
</dbReference>
<feature type="domain" description="Alanine racemase C-terminal" evidence="10">
    <location>
        <begin position="235"/>
        <end position="359"/>
    </location>
</feature>
<evidence type="ECO:0000256" key="2">
    <source>
        <dbReference type="ARBA" id="ARBA00001933"/>
    </source>
</evidence>
<dbReference type="Pfam" id="PF00842">
    <property type="entry name" value="Ala_racemase_C"/>
    <property type="match status" value="1"/>
</dbReference>
<dbReference type="SUPFAM" id="SSF50621">
    <property type="entry name" value="Alanine racemase C-terminal domain-like"/>
    <property type="match status" value="1"/>
</dbReference>
<comment type="pathway">
    <text evidence="7">Amino-acid biosynthesis; D-alanine biosynthesis; D-alanine from L-alanine: step 1/1.</text>
</comment>
<evidence type="ECO:0000256" key="9">
    <source>
        <dbReference type="PIRSR" id="PIRSR600821-52"/>
    </source>
</evidence>
<evidence type="ECO:0000256" key="1">
    <source>
        <dbReference type="ARBA" id="ARBA00000316"/>
    </source>
</evidence>
<evidence type="ECO:0000313" key="11">
    <source>
        <dbReference type="EMBL" id="MEJ1249487.1"/>
    </source>
</evidence>
<evidence type="ECO:0000256" key="5">
    <source>
        <dbReference type="ARBA" id="ARBA00022898"/>
    </source>
</evidence>
<dbReference type="FunFam" id="2.40.37.10:FF:000002">
    <property type="entry name" value="Alanine racemase"/>
    <property type="match status" value="1"/>
</dbReference>
<dbReference type="SMART" id="SM01005">
    <property type="entry name" value="Ala_racemase_C"/>
    <property type="match status" value="1"/>
</dbReference>
<dbReference type="HAMAP" id="MF_01201">
    <property type="entry name" value="Ala_racemase"/>
    <property type="match status" value="1"/>
</dbReference>
<dbReference type="PRINTS" id="PR00992">
    <property type="entry name" value="ALARACEMASE"/>
</dbReference>
<evidence type="ECO:0000256" key="8">
    <source>
        <dbReference type="PIRSR" id="PIRSR600821-50"/>
    </source>
</evidence>
<name>A0AAW9R536_9GAMM</name>
<comment type="similarity">
    <text evidence="3 7">Belongs to the alanine racemase family.</text>
</comment>
<dbReference type="GO" id="GO:0008784">
    <property type="term" value="F:alanine racemase activity"/>
    <property type="evidence" value="ECO:0007669"/>
    <property type="project" value="UniProtKB-UniRule"/>
</dbReference>
<feature type="binding site" evidence="7 9">
    <location>
        <position position="131"/>
    </location>
    <ligand>
        <name>substrate</name>
    </ligand>
</feature>
<accession>A0AAW9R536</accession>
<dbReference type="GO" id="GO:0030170">
    <property type="term" value="F:pyridoxal phosphate binding"/>
    <property type="evidence" value="ECO:0007669"/>
    <property type="project" value="UniProtKB-UniRule"/>
</dbReference>
<evidence type="ECO:0000256" key="3">
    <source>
        <dbReference type="ARBA" id="ARBA00007880"/>
    </source>
</evidence>
<dbReference type="PROSITE" id="PS00395">
    <property type="entry name" value="ALANINE_RACEMASE"/>
    <property type="match status" value="1"/>
</dbReference>
<keyword evidence="12" id="KW-1185">Reference proteome</keyword>
<protein>
    <recommendedName>
        <fullName evidence="4 7">Alanine racemase</fullName>
        <ecNumber evidence="4 7">5.1.1.1</ecNumber>
    </recommendedName>
</protein>
<dbReference type="CDD" id="cd06827">
    <property type="entry name" value="PLPDE_III_AR_proteobact"/>
    <property type="match status" value="1"/>
</dbReference>
<dbReference type="NCBIfam" id="TIGR00492">
    <property type="entry name" value="alr"/>
    <property type="match status" value="1"/>
</dbReference>
<dbReference type="InterPro" id="IPR001608">
    <property type="entry name" value="Ala_racemase_N"/>
</dbReference>
<dbReference type="GO" id="GO:0030632">
    <property type="term" value="P:D-alanine biosynthetic process"/>
    <property type="evidence" value="ECO:0007669"/>
    <property type="project" value="UniProtKB-UniRule"/>
</dbReference>
<sequence length="359" mass="37663">MSREVLARIDAGAMRDNMDLLQRRAPRSRMLAVLKADAYGHGALAAGRALEADADGFGVAGQGEAQHLRDAGLTRPIVLFGGFDAPADIDLLRQLDVRPVIHHPAQIAMLEARGAAAPISVWFKIDSGMNRLGFPPDEVPEALARLRALPGVAPDIVLMTHFAASDEPDSPTVARQIARFRAATAGLGLPVSLANSTAVLDHPDAHGDWIRPGGALYGLTTKPGRCAADDGLRPAMRLSARLVAVRDKPAGAAIGYGGSFVCPEPMRIGAVAVGYGDGYPRHAPTGTPVLVNGARCRTVGRVSMDLVTVDLAQAPDAKVGDEVVLWGDGLAIEEVAASAGTISYELSCVLTRRVRFAQA</sequence>
<dbReference type="RefSeq" id="WP_337335201.1">
    <property type="nucleotide sequence ID" value="NZ_JBBDHC010000008.1"/>
</dbReference>
<dbReference type="EC" id="5.1.1.1" evidence="4 7"/>
<dbReference type="Gene3D" id="3.20.20.10">
    <property type="entry name" value="Alanine racemase"/>
    <property type="match status" value="1"/>
</dbReference>
<comment type="function">
    <text evidence="7">Catalyzes the interconversion of L-alanine and D-alanine. May also act on other amino acids.</text>
</comment>
<organism evidence="11 12">
    <name type="scientific">Denitratimonas tolerans</name>
    <dbReference type="NCBI Taxonomy" id="1338420"/>
    <lineage>
        <taxon>Bacteria</taxon>
        <taxon>Pseudomonadati</taxon>
        <taxon>Pseudomonadota</taxon>
        <taxon>Gammaproteobacteria</taxon>
        <taxon>Lysobacterales</taxon>
        <taxon>Lysobacteraceae</taxon>
        <taxon>Denitratimonas</taxon>
    </lineage>
</organism>
<keyword evidence="5 7" id="KW-0663">Pyridoxal phosphate</keyword>
<dbReference type="PANTHER" id="PTHR30511">
    <property type="entry name" value="ALANINE RACEMASE"/>
    <property type="match status" value="1"/>
</dbReference>